<reference evidence="3" key="1">
    <citation type="submission" date="2020-05" db="EMBL/GenBank/DDBJ databases">
        <title>Phylogenomic resolution of chytrid fungi.</title>
        <authorList>
            <person name="Stajich J.E."/>
            <person name="Amses K."/>
            <person name="Simmons R."/>
            <person name="Seto K."/>
            <person name="Myers J."/>
            <person name="Bonds A."/>
            <person name="Quandt C.A."/>
            <person name="Barry K."/>
            <person name="Liu P."/>
            <person name="Grigoriev I."/>
            <person name="Longcore J.E."/>
            <person name="James T.Y."/>
        </authorList>
    </citation>
    <scope>NUCLEOTIDE SEQUENCE</scope>
    <source>
        <strain evidence="3">PLAUS21</strain>
    </source>
</reference>
<comment type="caution">
    <text evidence="3">The sequence shown here is derived from an EMBL/GenBank/DDBJ whole genome shotgun (WGS) entry which is preliminary data.</text>
</comment>
<dbReference type="Proteomes" id="UP001210925">
    <property type="component" value="Unassembled WGS sequence"/>
</dbReference>
<name>A0AAD5UQL5_9FUNG</name>
<organism evidence="3 4">
    <name type="scientific">Boothiomyces macroporosus</name>
    <dbReference type="NCBI Taxonomy" id="261099"/>
    <lineage>
        <taxon>Eukaryota</taxon>
        <taxon>Fungi</taxon>
        <taxon>Fungi incertae sedis</taxon>
        <taxon>Chytridiomycota</taxon>
        <taxon>Chytridiomycota incertae sedis</taxon>
        <taxon>Chytridiomycetes</taxon>
        <taxon>Rhizophydiales</taxon>
        <taxon>Terramycetaceae</taxon>
        <taxon>Boothiomyces</taxon>
    </lineage>
</organism>
<feature type="domain" description="LEM-like" evidence="2">
    <location>
        <begin position="14"/>
        <end position="57"/>
    </location>
</feature>
<protein>
    <recommendedName>
        <fullName evidence="2">LEM-like domain-containing protein</fullName>
    </recommendedName>
</protein>
<dbReference type="GO" id="GO:0003677">
    <property type="term" value="F:DNA binding"/>
    <property type="evidence" value="ECO:0007669"/>
    <property type="project" value="InterPro"/>
</dbReference>
<dbReference type="SMART" id="SM01261">
    <property type="entry name" value="Thymopoietin"/>
    <property type="match status" value="1"/>
</dbReference>
<proteinExistence type="predicted"/>
<dbReference type="AlphaFoldDB" id="A0AAD5UQL5"/>
<feature type="region of interest" description="Disordered" evidence="1">
    <location>
        <begin position="88"/>
        <end position="115"/>
    </location>
</feature>
<sequence>MTVKPEPAEYLDPDYDPSKLTISHLCSILSFHSIELPAAKQRKQFYLDLWTESLLPRMSAIKEEMENIVPSNEGITLVLPKSKIPIPVSNSEQDESPMKKEFKDSTPVKPKEPLPVAVKPESFDLAPNQVVNKEDEDQEVFVYKEIKRKFETCELNTKKPKYDVEFIKTNRPDLQFKRPPTPSQRKSKLLGDVNNIRLSPTRSSVVSQVEAPKQERFLIKPELPGLKPRLVNDSPMKKSVKEMAKSFDDLSDGTIGSDVEQEVEIVKRNLYPEIVDETFDFDKEPKEADSEITEDGIVEKVVSSIADDQSEWVFGTIIKLAMLSGLTLAFLYAFYSVHSDLVNSRPISLLDHFGRNRDKVVGYFSAFGRVTLQILNTVEEAIYKYSLLTYKYVVEYYKSLPYSDMITREVSRSFHQLGEFLQYVVEFVRTNTLYYWNVFYTLYGKAVEEETIRSFGQLKEFVLFSFHSLADFSATAQQQLNQSPVFAKFFEECRNLGASFAEIPPQIIGSLGVGVVVGVVVAKLI</sequence>
<dbReference type="PROSITE" id="PS50955">
    <property type="entry name" value="LEM_LIKE"/>
    <property type="match status" value="1"/>
</dbReference>
<evidence type="ECO:0000313" key="4">
    <source>
        <dbReference type="Proteomes" id="UP001210925"/>
    </source>
</evidence>
<feature type="compositionally biased region" description="Basic and acidic residues" evidence="1">
    <location>
        <begin position="96"/>
        <end position="112"/>
    </location>
</feature>
<accession>A0AAD5UQL5</accession>
<evidence type="ECO:0000256" key="1">
    <source>
        <dbReference type="SAM" id="MobiDB-lite"/>
    </source>
</evidence>
<gene>
    <name evidence="3" type="ORF">HK103_006485</name>
</gene>
<dbReference type="EMBL" id="JADGKB010000007">
    <property type="protein sequence ID" value="KAJ3261176.1"/>
    <property type="molecule type" value="Genomic_DNA"/>
</dbReference>
<dbReference type="InterPro" id="IPR013146">
    <property type="entry name" value="LEM-like_dom"/>
</dbReference>
<evidence type="ECO:0000259" key="2">
    <source>
        <dbReference type="PROSITE" id="PS50955"/>
    </source>
</evidence>
<dbReference type="Pfam" id="PF08198">
    <property type="entry name" value="Thymopoietin"/>
    <property type="match status" value="1"/>
</dbReference>
<keyword evidence="4" id="KW-1185">Reference proteome</keyword>
<dbReference type="InterPro" id="IPR011015">
    <property type="entry name" value="LEM/LEM-like_dom_sf"/>
</dbReference>
<dbReference type="Gene3D" id="1.10.720.40">
    <property type="match status" value="1"/>
</dbReference>
<evidence type="ECO:0000313" key="3">
    <source>
        <dbReference type="EMBL" id="KAJ3261176.1"/>
    </source>
</evidence>